<reference evidence="3" key="1">
    <citation type="journal article" date="2019" name="Int. J. Syst. Evol. Microbiol.">
        <title>The Global Catalogue of Microorganisms (GCM) 10K type strain sequencing project: providing services to taxonomists for standard genome sequencing and annotation.</title>
        <authorList>
            <consortium name="The Broad Institute Genomics Platform"/>
            <consortium name="The Broad Institute Genome Sequencing Center for Infectious Disease"/>
            <person name="Wu L."/>
            <person name="Ma J."/>
        </authorList>
    </citation>
    <scope>NUCLEOTIDE SEQUENCE [LARGE SCALE GENOMIC DNA]</scope>
    <source>
        <strain evidence="3">KCTC 52141</strain>
    </source>
</reference>
<sequence length="319" mass="35680">MIKPRGITPQHLAIFTLTTALSVLAGSAQADILQQWLHSFEQSKLNFNRSNSNTPFLPLAFVDARNYQDSKLTLTDGSTVEYDQSSVNQGAIVPFLMTPRDVLVIGDWVSMSSLKPNSDTLEDFDVLSVGIPIGWMRQLNDDWQVGGFVMPLGHKATLEDSSWNWETLGGGFGRYVQTERLWWAFGVYFDINTDTETWLPYLGASYEFNDRWTLSAVMPWPAILYAPNRDTLFRFGAAPSGSSWLLDTGGERISYALDGWDLAFSGEHRIWGDIWLELEAGIGGLKGLNISNGDWQEPALDVSTSEFITFGINFRPSLN</sequence>
<evidence type="ECO:0000313" key="3">
    <source>
        <dbReference type="Proteomes" id="UP001595548"/>
    </source>
</evidence>
<comment type="caution">
    <text evidence="2">The sequence shown here is derived from an EMBL/GenBank/DDBJ whole genome shotgun (WGS) entry which is preliminary data.</text>
</comment>
<keyword evidence="1" id="KW-0732">Signal</keyword>
<feature type="chain" id="PRO_5047341882" description="Transporter" evidence="1">
    <location>
        <begin position="31"/>
        <end position="319"/>
    </location>
</feature>
<feature type="signal peptide" evidence="1">
    <location>
        <begin position="1"/>
        <end position="30"/>
    </location>
</feature>
<name>A0ABV7HQE6_9GAMM</name>
<evidence type="ECO:0000256" key="1">
    <source>
        <dbReference type="SAM" id="SignalP"/>
    </source>
</evidence>
<organism evidence="2 3">
    <name type="scientific">Gilvimarinus japonicus</name>
    <dbReference type="NCBI Taxonomy" id="1796469"/>
    <lineage>
        <taxon>Bacteria</taxon>
        <taxon>Pseudomonadati</taxon>
        <taxon>Pseudomonadota</taxon>
        <taxon>Gammaproteobacteria</taxon>
        <taxon>Cellvibrionales</taxon>
        <taxon>Cellvibrionaceae</taxon>
        <taxon>Gilvimarinus</taxon>
    </lineage>
</organism>
<dbReference type="Proteomes" id="UP001595548">
    <property type="component" value="Unassembled WGS sequence"/>
</dbReference>
<dbReference type="EMBL" id="JBHRTL010000024">
    <property type="protein sequence ID" value="MFC3156049.1"/>
    <property type="molecule type" value="Genomic_DNA"/>
</dbReference>
<protein>
    <recommendedName>
        <fullName evidence="4">Transporter</fullName>
    </recommendedName>
</protein>
<evidence type="ECO:0000313" key="2">
    <source>
        <dbReference type="EMBL" id="MFC3156049.1"/>
    </source>
</evidence>
<dbReference type="RefSeq" id="WP_382417129.1">
    <property type="nucleotide sequence ID" value="NZ_AP031500.1"/>
</dbReference>
<accession>A0ABV7HQE6</accession>
<evidence type="ECO:0008006" key="4">
    <source>
        <dbReference type="Google" id="ProtNLM"/>
    </source>
</evidence>
<gene>
    <name evidence="2" type="ORF">ACFOEB_12640</name>
</gene>
<keyword evidence="3" id="KW-1185">Reference proteome</keyword>
<proteinExistence type="predicted"/>